<dbReference type="EMBL" id="AP025637">
    <property type="protein sequence ID" value="BDG74596.1"/>
    <property type="molecule type" value="Genomic_DNA"/>
</dbReference>
<proteinExistence type="predicted"/>
<name>A0ABN6P7D9_9PROT</name>
<reference evidence="1 2" key="1">
    <citation type="journal article" date="2016" name="Microbes Environ.">
        <title>Phylogenetically diverse aerobic anoxygenic phototrophic bacteria isolated from epilithic biofilms in Tama river, Japan.</title>
        <authorList>
            <person name="Hirose S."/>
            <person name="Matsuura K."/>
            <person name="Haruta S."/>
        </authorList>
    </citation>
    <scope>NUCLEOTIDE SEQUENCE [LARGE SCALE GENOMIC DNA]</scope>
    <source>
        <strain evidence="1 2">S08</strain>
    </source>
</reference>
<protein>
    <recommendedName>
        <fullName evidence="3">DUF2125 domain-containing protein</fullName>
    </recommendedName>
</protein>
<gene>
    <name evidence="1" type="ORF">Rmf_45250</name>
</gene>
<dbReference type="Proteomes" id="UP000831327">
    <property type="component" value="Chromosome"/>
</dbReference>
<evidence type="ECO:0000313" key="2">
    <source>
        <dbReference type="Proteomes" id="UP000831327"/>
    </source>
</evidence>
<evidence type="ECO:0000313" key="1">
    <source>
        <dbReference type="EMBL" id="BDG74596.1"/>
    </source>
</evidence>
<dbReference type="RefSeq" id="WP_244408758.1">
    <property type="nucleotide sequence ID" value="NZ_AP025637.1"/>
</dbReference>
<organism evidence="1 2">
    <name type="scientific">Roseomonas fluvialis</name>
    <dbReference type="NCBI Taxonomy" id="1750527"/>
    <lineage>
        <taxon>Bacteria</taxon>
        <taxon>Pseudomonadati</taxon>
        <taxon>Pseudomonadota</taxon>
        <taxon>Alphaproteobacteria</taxon>
        <taxon>Acetobacterales</taxon>
        <taxon>Roseomonadaceae</taxon>
        <taxon>Roseomonas</taxon>
    </lineage>
</organism>
<accession>A0ABN6P7D9</accession>
<keyword evidence="2" id="KW-1185">Reference proteome</keyword>
<evidence type="ECO:0008006" key="3">
    <source>
        <dbReference type="Google" id="ProtNLM"/>
    </source>
</evidence>
<sequence length="235" mass="25790">MRNLRLAVAGGLALVVGLSYLAFESFYPTYTYRYRLALDVETPDGSVRSGSSVVQVSQWRTPSFIIPPDNVEVTVVGEATPVDLGEGRVLVALLRWEVGPNFYREPVSLAEIMGIRLTGWRGGTNEGLGQLTRLRAVRELRPDQLPMLVTFDDPTRPETVRRVQPDDLAATFGSGFRLRRAAIELTADAVTLGAIDRGLPAVRLRRGGSLDGRQITTTNELGNNLSYNDFRLGGT</sequence>